<proteinExistence type="predicted"/>
<name>A0AC35GIW1_9BILA</name>
<organism evidence="1 2">
    <name type="scientific">Panagrolaimus sp. PS1159</name>
    <dbReference type="NCBI Taxonomy" id="55785"/>
    <lineage>
        <taxon>Eukaryota</taxon>
        <taxon>Metazoa</taxon>
        <taxon>Ecdysozoa</taxon>
        <taxon>Nematoda</taxon>
        <taxon>Chromadorea</taxon>
        <taxon>Rhabditida</taxon>
        <taxon>Tylenchina</taxon>
        <taxon>Panagrolaimomorpha</taxon>
        <taxon>Panagrolaimoidea</taxon>
        <taxon>Panagrolaimidae</taxon>
        <taxon>Panagrolaimus</taxon>
    </lineage>
</organism>
<evidence type="ECO:0000313" key="1">
    <source>
        <dbReference type="Proteomes" id="UP000887580"/>
    </source>
</evidence>
<evidence type="ECO:0000313" key="2">
    <source>
        <dbReference type="WBParaSite" id="PS1159_v2.g5874.t1"/>
    </source>
</evidence>
<sequence length="251" mass="28051">MVLVNPIYSLEDNSSYNQLCLENSNLSCLASLTPSPTESKGHPQFGPSEEEKQALIENLNKEIGKWMDLSVFCQSLRNIVEVDGDVSFFHGKRILEIGFTTGLPAIYALEKFAESVMVVCANKEILEASIKPTFSQSKDVDRVDCTVGDVTNLENVLEADEYDVILAPELIHTSVEDFERIHDTLYSLLAYEGVILFSGHAYYSDSNGNMQSILDIIKQKDKFEAVDRTPSTSGSDPCQRKVIQLMHKQMI</sequence>
<protein>
    <submittedName>
        <fullName evidence="2">Uncharacterized protein</fullName>
    </submittedName>
</protein>
<accession>A0AC35GIW1</accession>
<dbReference type="Proteomes" id="UP000887580">
    <property type="component" value="Unplaced"/>
</dbReference>
<dbReference type="WBParaSite" id="PS1159_v2.g5874.t1">
    <property type="protein sequence ID" value="PS1159_v2.g5874.t1"/>
    <property type="gene ID" value="PS1159_v2.g5874"/>
</dbReference>
<reference evidence="2" key="1">
    <citation type="submission" date="2022-11" db="UniProtKB">
        <authorList>
            <consortium name="WormBaseParasite"/>
        </authorList>
    </citation>
    <scope>IDENTIFICATION</scope>
</reference>